<keyword evidence="7" id="KW-1185">Reference proteome</keyword>
<dbReference type="GO" id="GO:0006357">
    <property type="term" value="P:regulation of transcription by RNA polymerase II"/>
    <property type="evidence" value="ECO:0007669"/>
    <property type="project" value="InterPro"/>
</dbReference>
<name>A0A9P4NBA6_9PLEO</name>
<dbReference type="GO" id="GO:0016592">
    <property type="term" value="C:mediator complex"/>
    <property type="evidence" value="ECO:0007669"/>
    <property type="project" value="InterPro"/>
</dbReference>
<dbReference type="GO" id="GO:0003712">
    <property type="term" value="F:transcription coregulator activity"/>
    <property type="evidence" value="ECO:0007669"/>
    <property type="project" value="InterPro"/>
</dbReference>
<proteinExistence type="inferred from homology"/>
<dbReference type="EMBL" id="ML986580">
    <property type="protein sequence ID" value="KAF2270101.1"/>
    <property type="molecule type" value="Genomic_DNA"/>
</dbReference>
<sequence length="278" mass="30744">MKYSGLYHIPIAHNTPEASTTVLNALIHSIETKFDLAVRQLPWSLTHRLLRSVPPPTAQSPLPQSYQHILQLSYLNPSQTYCYIHPFSAIHPSHPANPQIKPDPSPSTTQQPQASAAPGTIISIPVSQSEAHIGFLVNQLSPLWAFRHALNVVNGPAYATGQFVIHLGDLRASRPGSASVTSTSGIVVCISTAIEDDDDDDDDLRDSGYMSLDGEVEEEIDLGEAQAQIRALWIMLKEGVEFGKAEPREYMMSKELVKGEREKEAVVRMWCELLRLRS</sequence>
<comment type="subcellular location">
    <subcellularLocation>
        <location evidence="1 4">Nucleus</location>
    </subcellularLocation>
</comment>
<organism evidence="6 7">
    <name type="scientific">Lojkania enalia</name>
    <dbReference type="NCBI Taxonomy" id="147567"/>
    <lineage>
        <taxon>Eukaryota</taxon>
        <taxon>Fungi</taxon>
        <taxon>Dikarya</taxon>
        <taxon>Ascomycota</taxon>
        <taxon>Pezizomycotina</taxon>
        <taxon>Dothideomycetes</taxon>
        <taxon>Pleosporomycetidae</taxon>
        <taxon>Pleosporales</taxon>
        <taxon>Pleosporales incertae sedis</taxon>
        <taxon>Lojkania</taxon>
    </lineage>
</organism>
<evidence type="ECO:0000256" key="4">
    <source>
        <dbReference type="RuleBase" id="RU364152"/>
    </source>
</evidence>
<keyword evidence="4" id="KW-0804">Transcription</keyword>
<accession>A0A9P4NBA6</accession>
<dbReference type="OrthoDB" id="1854899at2759"/>
<evidence type="ECO:0000256" key="3">
    <source>
        <dbReference type="ARBA" id="ARBA00023242"/>
    </source>
</evidence>
<feature type="region of interest" description="Disordered" evidence="5">
    <location>
        <begin position="94"/>
        <end position="117"/>
    </location>
</feature>
<keyword evidence="4" id="KW-0010">Activator</keyword>
<comment type="function">
    <text evidence="4">Component of the Mediator complex, a coactivator involved in the regulated transcription of nearly all RNA polymerase II-dependent genes. Mediator functions as a bridge to convey information from gene-specific regulatory proteins to the basal RNA polymerase II transcription machinery. Mediator is recruited to promoters by direct interactions with regulatory proteins and serves as a scaffold for the assembly of a functional preinitiation complex with RNA polymerase II and the general transcription factors.</text>
</comment>
<evidence type="ECO:0000313" key="6">
    <source>
        <dbReference type="EMBL" id="KAF2270101.1"/>
    </source>
</evidence>
<feature type="compositionally biased region" description="Low complexity" evidence="5">
    <location>
        <begin position="106"/>
        <end position="117"/>
    </location>
</feature>
<comment type="caution">
    <text evidence="6">The sequence shown here is derived from an EMBL/GenBank/DDBJ whole genome shotgun (WGS) entry which is preliminary data.</text>
</comment>
<comment type="subunit">
    <text evidence="4">Component of the Mediator complex.</text>
</comment>
<keyword evidence="4" id="KW-0805">Transcription regulation</keyword>
<gene>
    <name evidence="4" type="primary">MED20</name>
    <name evidence="6" type="ORF">CC78DRAFT_611766</name>
</gene>
<dbReference type="InterPro" id="IPR013921">
    <property type="entry name" value="Mediator_Med20"/>
</dbReference>
<comment type="similarity">
    <text evidence="2 4">Belongs to the Mediator complex subunit 20 family.</text>
</comment>
<dbReference type="Pfam" id="PF08612">
    <property type="entry name" value="Med20"/>
    <property type="match status" value="1"/>
</dbReference>
<dbReference type="Proteomes" id="UP000800093">
    <property type="component" value="Unassembled WGS sequence"/>
</dbReference>
<keyword evidence="3 4" id="KW-0539">Nucleus</keyword>
<evidence type="ECO:0000256" key="1">
    <source>
        <dbReference type="ARBA" id="ARBA00004123"/>
    </source>
</evidence>
<protein>
    <recommendedName>
        <fullName evidence="4">Mediator of RNA polymerase II transcription subunit 20</fullName>
    </recommendedName>
    <alternativeName>
        <fullName evidence="4">Mediator complex subunit 20</fullName>
    </alternativeName>
</protein>
<evidence type="ECO:0000256" key="2">
    <source>
        <dbReference type="ARBA" id="ARBA00010743"/>
    </source>
</evidence>
<dbReference type="AlphaFoldDB" id="A0A9P4NBA6"/>
<evidence type="ECO:0000256" key="5">
    <source>
        <dbReference type="SAM" id="MobiDB-lite"/>
    </source>
</evidence>
<reference evidence="7" key="1">
    <citation type="journal article" date="2020" name="Stud. Mycol.">
        <title>101 Dothideomycetes genomes: A test case for predicting lifestyles and emergence of pathogens.</title>
        <authorList>
            <person name="Haridas S."/>
            <person name="Albert R."/>
            <person name="Binder M."/>
            <person name="Bloem J."/>
            <person name="LaButti K."/>
            <person name="Salamov A."/>
            <person name="Andreopoulos B."/>
            <person name="Baker S."/>
            <person name="Barry K."/>
            <person name="Bills G."/>
            <person name="Bluhm B."/>
            <person name="Cannon C."/>
            <person name="Castanera R."/>
            <person name="Culley D."/>
            <person name="Daum C."/>
            <person name="Ezra D."/>
            <person name="Gonzalez J."/>
            <person name="Henrissat B."/>
            <person name="Kuo A."/>
            <person name="Liang C."/>
            <person name="Lipzen A."/>
            <person name="Lutzoni F."/>
            <person name="Magnuson J."/>
            <person name="Mondo S."/>
            <person name="Nolan M."/>
            <person name="Ohm R."/>
            <person name="Pangilinan J."/>
            <person name="Park H.-J."/>
            <person name="Ramirez L."/>
            <person name="Alfaro M."/>
            <person name="Sun H."/>
            <person name="Tritt A."/>
            <person name="Yoshinaga Y."/>
            <person name="Zwiers L.-H."/>
            <person name="Turgeon B."/>
            <person name="Goodwin S."/>
            <person name="Spatafora J."/>
            <person name="Crous P."/>
            <person name="Grigoriev I."/>
        </authorList>
    </citation>
    <scope>NUCLEOTIDE SEQUENCE [LARGE SCALE GENOMIC DNA]</scope>
    <source>
        <strain evidence="7">CBS 304.66</strain>
    </source>
</reference>
<evidence type="ECO:0000313" key="7">
    <source>
        <dbReference type="Proteomes" id="UP000800093"/>
    </source>
</evidence>